<accession>W7CG32</accession>
<dbReference type="EMBL" id="AODH01000036">
    <property type="protein sequence ID" value="EUJ38349.1"/>
    <property type="molecule type" value="Genomic_DNA"/>
</dbReference>
<dbReference type="RefSeq" id="WP_035314939.1">
    <property type="nucleotide sequence ID" value="NZ_AODH01000036.1"/>
</dbReference>
<organism evidence="3 4">
    <name type="scientific">Brochothrix campestris FSL F6-1037</name>
    <dbReference type="NCBI Taxonomy" id="1265861"/>
    <lineage>
        <taxon>Bacteria</taxon>
        <taxon>Bacillati</taxon>
        <taxon>Bacillota</taxon>
        <taxon>Bacilli</taxon>
        <taxon>Bacillales</taxon>
        <taxon>Listeriaceae</taxon>
        <taxon>Brochothrix</taxon>
    </lineage>
</organism>
<dbReference type="InterPro" id="IPR027417">
    <property type="entry name" value="P-loop_NTPase"/>
</dbReference>
<dbReference type="Gene3D" id="3.40.50.300">
    <property type="entry name" value="P-loop containing nucleotide triphosphate hydrolases"/>
    <property type="match status" value="1"/>
</dbReference>
<comment type="caution">
    <text evidence="3">The sequence shown here is derived from an EMBL/GenBank/DDBJ whole genome shotgun (WGS) entry which is preliminary data.</text>
</comment>
<reference evidence="3 4" key="1">
    <citation type="submission" date="2012-12" db="EMBL/GenBank/DDBJ databases">
        <title>Novel taxa of Listeriaceae from agricultural environments in the United States.</title>
        <authorList>
            <person name="den Bakker H.C."/>
            <person name="Allred A."/>
            <person name="Warchocki S."/>
            <person name="Wright E.M."/>
            <person name="Burrell A."/>
            <person name="Nightingale K.K."/>
            <person name="Kephart D."/>
            <person name="Wiedmann M."/>
        </authorList>
    </citation>
    <scope>NUCLEOTIDE SEQUENCE [LARGE SCALE GENOMIC DNA]</scope>
    <source>
        <strain evidence="3 4">FSL F6-1037</strain>
    </source>
</reference>
<dbReference type="AlphaFoldDB" id="W7CG32"/>
<dbReference type="OrthoDB" id="9764467at2"/>
<keyword evidence="1" id="KW-0175">Coiled coil</keyword>
<evidence type="ECO:0000256" key="1">
    <source>
        <dbReference type="SAM" id="Coils"/>
    </source>
</evidence>
<sequence>MKALVTEREQLENEAYKLELSLNHVLRQMVESNQFEGLEWDEIEPYLADWSLFQERERRLTALGTEAINEQLSRQIITDLTEANLAEVTQLVQKYERLQWQLQQKQQESQSLLAKIERQQLNCDEIEEKLQDESDQTDVTKAPLIGRGVYVSVGAIIVSVLLATVIHPLFYLMALGALILLFKSYSSYRTKPGKLVESSSTHTEWEKIWQQQCAVLDELQFVKSEHDRTNEGLLEQSEVIWQSLACYAQQAKLSLSPTETDVFLIAFNKRLNEQRHWHQKQAEQKQMTELIMAQNQWLNGLQQVTAAVKDELDWANVPATLDRLLTEQKAYHHQTEAAINARQEKEQLLNNKTRVEATLVRNEEKQAALLAEVNVPDIAAFYQKAEQKRQAETIKTRLMVLQMQVSNNERKALRQFASKTAILKALANLKEQRLTIQKERQIAQKNLLELNHQIQLLTKGEVFADIAHEYFLLKAEVANLSQEWMRYKTAQTIVNEMVERLQAERLPRVLKKASEFLSYLTEGRYYRIDFFADELLVQRQDNFQFKGEELSQGTKEQLYLSIRFAFIEVLESAISLPIIIDDSFVNFDKRRTDLIMKLLDRIKDKQQIIYFTCHAYMKDYLPAEQCLDLTTYRQNDTESEY</sequence>
<gene>
    <name evidence="3" type="ORF">BCAMP_08776</name>
</gene>
<dbReference type="STRING" id="1265861.BCAMP_08776"/>
<feature type="coiled-coil region" evidence="1">
    <location>
        <begin position="88"/>
        <end position="136"/>
    </location>
</feature>
<feature type="coiled-coil region" evidence="1">
    <location>
        <begin position="338"/>
        <end position="365"/>
    </location>
</feature>
<protein>
    <recommendedName>
        <fullName evidence="5">DNA double-strand break repair Rad50 ATPase</fullName>
    </recommendedName>
</protein>
<proteinExistence type="predicted"/>
<dbReference type="PANTHER" id="PTHR41259:SF1">
    <property type="entry name" value="DOUBLE-STRAND BREAK REPAIR RAD50 ATPASE, PUTATIVE-RELATED"/>
    <property type="match status" value="1"/>
</dbReference>
<dbReference type="Proteomes" id="UP000019243">
    <property type="component" value="Unassembled WGS sequence"/>
</dbReference>
<keyword evidence="2" id="KW-0472">Membrane</keyword>
<name>W7CG32_9LIST</name>
<evidence type="ECO:0000313" key="3">
    <source>
        <dbReference type="EMBL" id="EUJ38349.1"/>
    </source>
</evidence>
<evidence type="ECO:0000256" key="2">
    <source>
        <dbReference type="SAM" id="Phobius"/>
    </source>
</evidence>
<keyword evidence="2" id="KW-0812">Transmembrane</keyword>
<evidence type="ECO:0008006" key="5">
    <source>
        <dbReference type="Google" id="ProtNLM"/>
    </source>
</evidence>
<keyword evidence="4" id="KW-1185">Reference proteome</keyword>
<dbReference type="SUPFAM" id="SSF52540">
    <property type="entry name" value="P-loop containing nucleoside triphosphate hydrolases"/>
    <property type="match status" value="1"/>
</dbReference>
<keyword evidence="2" id="KW-1133">Transmembrane helix</keyword>
<feature type="transmembrane region" description="Helical" evidence="2">
    <location>
        <begin position="149"/>
        <end position="182"/>
    </location>
</feature>
<evidence type="ECO:0000313" key="4">
    <source>
        <dbReference type="Proteomes" id="UP000019243"/>
    </source>
</evidence>
<feature type="coiled-coil region" evidence="1">
    <location>
        <begin position="1"/>
        <end position="28"/>
    </location>
</feature>
<dbReference type="PANTHER" id="PTHR41259">
    <property type="entry name" value="DOUBLE-STRAND BREAK REPAIR RAD50 ATPASE, PUTATIVE-RELATED"/>
    <property type="match status" value="1"/>
</dbReference>